<feature type="transmembrane region" description="Helical" evidence="10">
    <location>
        <begin position="312"/>
        <end position="333"/>
    </location>
</feature>
<evidence type="ECO:0000256" key="11">
    <source>
        <dbReference type="SAM" id="MobiDB-lite"/>
    </source>
</evidence>
<dbReference type="EC" id="2.4.1.-" evidence="10"/>
<dbReference type="GO" id="GO:0005789">
    <property type="term" value="C:endoplasmic reticulum membrane"/>
    <property type="evidence" value="ECO:0007669"/>
    <property type="project" value="UniProtKB-SubCell"/>
</dbReference>
<evidence type="ECO:0000313" key="12">
    <source>
        <dbReference type="EMBL" id="TKA78609.1"/>
    </source>
</evidence>
<protein>
    <recommendedName>
        <fullName evidence="10">Mannosyltransferase</fullName>
        <ecNumber evidence="10">2.4.1.-</ecNumber>
    </recommendedName>
</protein>
<name>A0A4V5NJV1_9PEZI</name>
<keyword evidence="5" id="KW-0808">Transferase</keyword>
<feature type="transmembrane region" description="Helical" evidence="10">
    <location>
        <begin position="47"/>
        <end position="66"/>
    </location>
</feature>
<dbReference type="AlphaFoldDB" id="A0A4V5NJV1"/>
<evidence type="ECO:0000256" key="10">
    <source>
        <dbReference type="RuleBase" id="RU363075"/>
    </source>
</evidence>
<dbReference type="PANTHER" id="PTHR22760">
    <property type="entry name" value="GLYCOSYLTRANSFERASE"/>
    <property type="match status" value="1"/>
</dbReference>
<feature type="region of interest" description="Disordered" evidence="11">
    <location>
        <begin position="1"/>
        <end position="33"/>
    </location>
</feature>
<dbReference type="GO" id="GO:0000026">
    <property type="term" value="F:alpha-1,2-mannosyltransferase activity"/>
    <property type="evidence" value="ECO:0007669"/>
    <property type="project" value="TreeGrafter"/>
</dbReference>
<feature type="transmembrane region" description="Helical" evidence="10">
    <location>
        <begin position="209"/>
        <end position="232"/>
    </location>
</feature>
<evidence type="ECO:0000256" key="3">
    <source>
        <dbReference type="ARBA" id="ARBA00007063"/>
    </source>
</evidence>
<sequence length="930" mass="105694">MVDKSKEKPWTVAANKAKASSGKPPAPVLPPTGSAQSTPGSFYIEPIVAFYVFLAAHTLAALYSPIQDCDEVYNYWEPTHYLNHDYGMQTWEYSPEYALRSWTYTSIHASLLALRHLIPFWKNKTFEFYFLRVVLGFACAICESRLFSKISGVLNPRIGVLYMIVLLSSPGMFHASVAYLPSSFAMYTTTLGIAAFLDWRGGLRTAQGLFWMLFGAFIGWPFAAAMIIPFMAEEVMLAVQGRQGIESATRIVDGTVRSLIALGLQFCIDGFFYKIIACVPLNIIWYNVIAATSGKGPDIYGTEPWHFYMRNLLLNFNIWFLLALSALPLLLVQTFIRRQSATKQSWLRAVVFVSPFYLWLAIFTAQPHKEERFMYPLYPALALNAAIASHIILTYIGSRNPRDLASRVPRKIKFFTTGAFVVAAVVAGLWRTLGTVTAYGAPLSVYKPLQEPGMTRPGDTVCLGKEWYRFPSSYFLPNGVRAKFVKSAFKGLLPGEFSEAKVGFGFFPGSWLVPPGMNDENIEDPGKYTDISHCSFMVDSYFPGSETSELEPDYILDTHTWEKLSCKPFLDTARTSTIGRLEWPPSSFKRPAAAPYPNWDVHTTQPLPYRPFRYGPKYQINMGLRNMQWDECIELDNHYAKFHADKAKRIDERGPKCCKTAPEAYDGAVELLEELCDYLPQRYPSLYQKTDVGMNNLLTNENFNIVERPLKEDPMQMCARLTQDDLAIMFEKEDGQYYLLAGAILLAGFWRLEDKFGMPLSEIHTSGDVPGFKEKLEKGMMNFFRRVQPDKPVLRNNYFIQVDDELAWSSSTGGEDEEGIGWFTAEKNKAISHHYFRSERQSLRRLPRSGGVVFTIRTYFHPITSICAEPYIPRRLASAVRSWGSDVSKYKGRERYGDVLLEYLDRRDREQVELGLVEAEGEDEGRGYPY</sequence>
<feature type="transmembrane region" description="Helical" evidence="10">
    <location>
        <begin position="345"/>
        <end position="365"/>
    </location>
</feature>
<dbReference type="Proteomes" id="UP000308768">
    <property type="component" value="Unassembled WGS sequence"/>
</dbReference>
<keyword evidence="9 10" id="KW-0472">Membrane</keyword>
<dbReference type="InterPro" id="IPR005599">
    <property type="entry name" value="GPI_mannosylTrfase"/>
</dbReference>
<evidence type="ECO:0000256" key="7">
    <source>
        <dbReference type="ARBA" id="ARBA00022824"/>
    </source>
</evidence>
<organism evidence="12 13">
    <name type="scientific">Cryomyces minteri</name>
    <dbReference type="NCBI Taxonomy" id="331657"/>
    <lineage>
        <taxon>Eukaryota</taxon>
        <taxon>Fungi</taxon>
        <taxon>Dikarya</taxon>
        <taxon>Ascomycota</taxon>
        <taxon>Pezizomycotina</taxon>
        <taxon>Dothideomycetes</taxon>
        <taxon>Dothideomycetes incertae sedis</taxon>
        <taxon>Cryomyces</taxon>
    </lineage>
</organism>
<comment type="similarity">
    <text evidence="3 10">Belongs to the glycosyltransferase 22 family.</text>
</comment>
<dbReference type="OrthoDB" id="497541at2759"/>
<reference evidence="12 13" key="1">
    <citation type="submission" date="2017-03" db="EMBL/GenBank/DDBJ databases">
        <title>Genomes of endolithic fungi from Antarctica.</title>
        <authorList>
            <person name="Coleine C."/>
            <person name="Masonjones S."/>
            <person name="Stajich J.E."/>
        </authorList>
    </citation>
    <scope>NUCLEOTIDE SEQUENCE [LARGE SCALE GENOMIC DNA]</scope>
    <source>
        <strain evidence="12 13">CCFEE 5187</strain>
    </source>
</reference>
<dbReference type="EMBL" id="NAJN01000135">
    <property type="protein sequence ID" value="TKA78609.1"/>
    <property type="molecule type" value="Genomic_DNA"/>
</dbReference>
<dbReference type="InterPro" id="IPR021848">
    <property type="entry name" value="HODM_asu-like"/>
</dbReference>
<evidence type="ECO:0000256" key="6">
    <source>
        <dbReference type="ARBA" id="ARBA00022692"/>
    </source>
</evidence>
<comment type="pathway">
    <text evidence="2">Protein modification; protein glycosylation.</text>
</comment>
<dbReference type="Pfam" id="PF11927">
    <property type="entry name" value="HODM_asu-like"/>
    <property type="match status" value="1"/>
</dbReference>
<keyword evidence="7 10" id="KW-0256">Endoplasmic reticulum</keyword>
<dbReference type="GO" id="GO:0006487">
    <property type="term" value="P:protein N-linked glycosylation"/>
    <property type="evidence" value="ECO:0007669"/>
    <property type="project" value="TreeGrafter"/>
</dbReference>
<dbReference type="UniPathway" id="UPA00378"/>
<evidence type="ECO:0000256" key="5">
    <source>
        <dbReference type="ARBA" id="ARBA00022679"/>
    </source>
</evidence>
<evidence type="ECO:0000256" key="9">
    <source>
        <dbReference type="ARBA" id="ARBA00023136"/>
    </source>
</evidence>
<comment type="caution">
    <text evidence="12">The sequence shown here is derived from an EMBL/GenBank/DDBJ whole genome shotgun (WGS) entry which is preliminary data.</text>
</comment>
<evidence type="ECO:0000256" key="1">
    <source>
        <dbReference type="ARBA" id="ARBA00004477"/>
    </source>
</evidence>
<dbReference type="PANTHER" id="PTHR22760:SF2">
    <property type="entry name" value="ALPHA-1,2-MANNOSYLTRANSFERASE ALG9"/>
    <property type="match status" value="1"/>
</dbReference>
<gene>
    <name evidence="12" type="ORF">B0A49_02700</name>
</gene>
<proteinExistence type="inferred from homology"/>
<evidence type="ECO:0000313" key="13">
    <source>
        <dbReference type="Proteomes" id="UP000308768"/>
    </source>
</evidence>
<dbReference type="Pfam" id="PF03901">
    <property type="entry name" value="Glyco_transf_22"/>
    <property type="match status" value="1"/>
</dbReference>
<comment type="subcellular location">
    <subcellularLocation>
        <location evidence="1 10">Endoplasmic reticulum membrane</location>
        <topology evidence="1 10">Multi-pass membrane protein</topology>
    </subcellularLocation>
</comment>
<keyword evidence="8 10" id="KW-1133">Transmembrane helix</keyword>
<feature type="transmembrane region" description="Helical" evidence="10">
    <location>
        <begin position="154"/>
        <end position="173"/>
    </location>
</feature>
<feature type="transmembrane region" description="Helical" evidence="10">
    <location>
        <begin position="412"/>
        <end position="430"/>
    </location>
</feature>
<evidence type="ECO:0000256" key="2">
    <source>
        <dbReference type="ARBA" id="ARBA00004922"/>
    </source>
</evidence>
<keyword evidence="13" id="KW-1185">Reference proteome</keyword>
<evidence type="ECO:0000256" key="4">
    <source>
        <dbReference type="ARBA" id="ARBA00022676"/>
    </source>
</evidence>
<keyword evidence="4 10" id="KW-0328">Glycosyltransferase</keyword>
<evidence type="ECO:0000256" key="8">
    <source>
        <dbReference type="ARBA" id="ARBA00022989"/>
    </source>
</evidence>
<accession>A0A4V5NJV1</accession>
<keyword evidence="6 10" id="KW-0812">Transmembrane</keyword>
<dbReference type="STRING" id="331657.A0A4V5NJV1"/>
<feature type="transmembrane region" description="Helical" evidence="10">
    <location>
        <begin position="377"/>
        <end position="396"/>
    </location>
</feature>